<dbReference type="Proteomes" id="UP000829398">
    <property type="component" value="Chromosome 8"/>
</dbReference>
<organism evidence="1 2">
    <name type="scientific">Citrus sinensis</name>
    <name type="common">Sweet orange</name>
    <name type="synonym">Citrus aurantium var. sinensis</name>
    <dbReference type="NCBI Taxonomy" id="2711"/>
    <lineage>
        <taxon>Eukaryota</taxon>
        <taxon>Viridiplantae</taxon>
        <taxon>Streptophyta</taxon>
        <taxon>Embryophyta</taxon>
        <taxon>Tracheophyta</taxon>
        <taxon>Spermatophyta</taxon>
        <taxon>Magnoliopsida</taxon>
        <taxon>eudicotyledons</taxon>
        <taxon>Gunneridae</taxon>
        <taxon>Pentapetalae</taxon>
        <taxon>rosids</taxon>
        <taxon>malvids</taxon>
        <taxon>Sapindales</taxon>
        <taxon>Rutaceae</taxon>
        <taxon>Aurantioideae</taxon>
        <taxon>Citrus</taxon>
    </lineage>
</organism>
<evidence type="ECO:0000313" key="1">
    <source>
        <dbReference type="EMBL" id="KAH9699135.1"/>
    </source>
</evidence>
<dbReference type="EMBL" id="CM039177">
    <property type="protein sequence ID" value="KAH9699135.1"/>
    <property type="molecule type" value="Genomic_DNA"/>
</dbReference>
<gene>
    <name evidence="1" type="ORF">KPL71_024228</name>
</gene>
<evidence type="ECO:0000313" key="2">
    <source>
        <dbReference type="Proteomes" id="UP000829398"/>
    </source>
</evidence>
<sequence length="291" mass="32922">MLLVGGRLPLWPRGWYIREQAGIFLLVFPCYQTSAEYSSNPHVGTIGGGMAVLACAFGWIREGNPDLEGRMGTRMIGCQPLIFDHAAQFFTVNDSRFGSVAAWVFQVPKSLYFSVLIMIINEEKNNQHEHFAPLYYGCNFCETSMVNIVRPCWISNLEPFNGMCGLVRESRQSESPLGNCHRLWTQTWVTIRDQDEAWVKLSRIPFHRAVQCSDFGGAFVRGVDSVLWMANNSMKLLSSQSDGSHYWTFFNTAAYGERKQGSTGKYGSRGQMGQDPTNQLYEAKPKNKREP</sequence>
<accession>A0ACB8IQC7</accession>
<name>A0ACB8IQC7_CITSI</name>
<comment type="caution">
    <text evidence="1">The sequence shown here is derived from an EMBL/GenBank/DDBJ whole genome shotgun (WGS) entry which is preliminary data.</text>
</comment>
<protein>
    <submittedName>
        <fullName evidence="1">Uncharacterized protein</fullName>
    </submittedName>
</protein>
<proteinExistence type="predicted"/>
<keyword evidence="2" id="KW-1185">Reference proteome</keyword>
<reference evidence="2" key="1">
    <citation type="journal article" date="2023" name="Hortic. Res.">
        <title>A chromosome-level phased genome enabling allele-level studies in sweet orange: a case study on citrus Huanglongbing tolerance.</title>
        <authorList>
            <person name="Wu B."/>
            <person name="Yu Q."/>
            <person name="Deng Z."/>
            <person name="Duan Y."/>
            <person name="Luo F."/>
            <person name="Gmitter F. Jr."/>
        </authorList>
    </citation>
    <scope>NUCLEOTIDE SEQUENCE [LARGE SCALE GENOMIC DNA]</scope>
    <source>
        <strain evidence="2">cv. Valencia</strain>
    </source>
</reference>